<name>A0A016RVA9_9BILA</name>
<comment type="caution">
    <text evidence="1">The sequence shown here is derived from an EMBL/GenBank/DDBJ whole genome shotgun (WGS) entry which is preliminary data.</text>
</comment>
<keyword evidence="2" id="KW-1185">Reference proteome</keyword>
<dbReference type="OrthoDB" id="5818176at2759"/>
<gene>
    <name evidence="1" type="primary">Acey_s0363.g3529</name>
    <name evidence="1" type="ORF">Y032_0363g3529</name>
</gene>
<accession>A0A016RVA9</accession>
<reference evidence="2" key="1">
    <citation type="journal article" date="2015" name="Nat. Genet.">
        <title>The genome and transcriptome of the zoonotic hookworm Ancylostoma ceylanicum identify infection-specific gene families.</title>
        <authorList>
            <person name="Schwarz E.M."/>
            <person name="Hu Y."/>
            <person name="Antoshechkin I."/>
            <person name="Miller M.M."/>
            <person name="Sternberg P.W."/>
            <person name="Aroian R.V."/>
        </authorList>
    </citation>
    <scope>NUCLEOTIDE SEQUENCE</scope>
    <source>
        <strain evidence="2">HY135</strain>
    </source>
</reference>
<dbReference type="Proteomes" id="UP000024635">
    <property type="component" value="Unassembled WGS sequence"/>
</dbReference>
<protein>
    <submittedName>
        <fullName evidence="1">Uncharacterized protein</fullName>
    </submittedName>
</protein>
<evidence type="ECO:0000313" key="1">
    <source>
        <dbReference type="EMBL" id="EYB82268.1"/>
    </source>
</evidence>
<sequence>MPRAEIPHANGSQRLTGDLVQRFLLLRPVDVAFFLRRRLAVEIDDHFKVPSFQKTFLTDQLGTEIWDEGLLWALDFHVALRIIFYWD</sequence>
<organism evidence="1 2">
    <name type="scientific">Ancylostoma ceylanicum</name>
    <dbReference type="NCBI Taxonomy" id="53326"/>
    <lineage>
        <taxon>Eukaryota</taxon>
        <taxon>Metazoa</taxon>
        <taxon>Ecdysozoa</taxon>
        <taxon>Nematoda</taxon>
        <taxon>Chromadorea</taxon>
        <taxon>Rhabditida</taxon>
        <taxon>Rhabditina</taxon>
        <taxon>Rhabditomorpha</taxon>
        <taxon>Strongyloidea</taxon>
        <taxon>Ancylostomatidae</taxon>
        <taxon>Ancylostomatinae</taxon>
        <taxon>Ancylostoma</taxon>
    </lineage>
</organism>
<dbReference type="AlphaFoldDB" id="A0A016RVA9"/>
<proteinExistence type="predicted"/>
<evidence type="ECO:0000313" key="2">
    <source>
        <dbReference type="Proteomes" id="UP000024635"/>
    </source>
</evidence>
<dbReference type="EMBL" id="JARK01001699">
    <property type="protein sequence ID" value="EYB82268.1"/>
    <property type="molecule type" value="Genomic_DNA"/>
</dbReference>